<feature type="transmembrane region" description="Helical" evidence="6">
    <location>
        <begin position="597"/>
        <end position="620"/>
    </location>
</feature>
<evidence type="ECO:0000259" key="9">
    <source>
        <dbReference type="Pfam" id="PF17802"/>
    </source>
</evidence>
<keyword evidence="6" id="KW-0812">Transmembrane</keyword>
<dbReference type="InterPro" id="IPR019931">
    <property type="entry name" value="LPXTG_anchor"/>
</dbReference>
<keyword evidence="2" id="KW-0964">Secreted</keyword>
<accession>A0A3E1J0S4</accession>
<dbReference type="GO" id="GO:0005975">
    <property type="term" value="P:carbohydrate metabolic process"/>
    <property type="evidence" value="ECO:0007669"/>
    <property type="project" value="UniProtKB-ARBA"/>
</dbReference>
<proteinExistence type="predicted"/>
<dbReference type="OrthoDB" id="3267513at2"/>
<dbReference type="InterPro" id="IPR041033">
    <property type="entry name" value="SpaA_PFL_dom_1"/>
</dbReference>
<feature type="compositionally biased region" description="Polar residues" evidence="5">
    <location>
        <begin position="46"/>
        <end position="58"/>
    </location>
</feature>
<keyword evidence="6" id="KW-0472">Membrane</keyword>
<dbReference type="InterPro" id="IPR048052">
    <property type="entry name" value="FM1-like"/>
</dbReference>
<feature type="signal peptide" evidence="7">
    <location>
        <begin position="1"/>
        <end position="22"/>
    </location>
</feature>
<dbReference type="Proteomes" id="UP000259221">
    <property type="component" value="Unassembled WGS sequence"/>
</dbReference>
<evidence type="ECO:0000256" key="4">
    <source>
        <dbReference type="ARBA" id="ARBA00023088"/>
    </source>
</evidence>
<dbReference type="InterPro" id="IPR013783">
    <property type="entry name" value="Ig-like_fold"/>
</dbReference>
<protein>
    <submittedName>
        <fullName evidence="10">Cell surface protein</fullName>
    </submittedName>
</protein>
<keyword evidence="4" id="KW-0572">Peptidoglycan-anchor</keyword>
<feature type="region of interest" description="Disordered" evidence="5">
    <location>
        <begin position="43"/>
        <end position="65"/>
    </location>
</feature>
<dbReference type="NCBIfam" id="TIGR01167">
    <property type="entry name" value="LPXTG_anchor"/>
    <property type="match status" value="1"/>
</dbReference>
<feature type="domain" description="Gram-positive cocci surface proteins LPxTG" evidence="8">
    <location>
        <begin position="593"/>
        <end position="627"/>
    </location>
</feature>
<comment type="caution">
    <text evidence="10">The sequence shown here is derived from an EMBL/GenBank/DDBJ whole genome shotgun (WGS) entry which is preliminary data.</text>
</comment>
<keyword evidence="1" id="KW-0134">Cell wall</keyword>
<keyword evidence="6" id="KW-1133">Transmembrane helix</keyword>
<dbReference type="AlphaFoldDB" id="A0A3E1J0S4"/>
<evidence type="ECO:0000256" key="3">
    <source>
        <dbReference type="ARBA" id="ARBA00022729"/>
    </source>
</evidence>
<dbReference type="Gene3D" id="2.60.40.10">
    <property type="entry name" value="Immunoglobulins"/>
    <property type="match status" value="2"/>
</dbReference>
<evidence type="ECO:0000256" key="1">
    <source>
        <dbReference type="ARBA" id="ARBA00022512"/>
    </source>
</evidence>
<evidence type="ECO:0000313" key="11">
    <source>
        <dbReference type="Proteomes" id="UP000259221"/>
    </source>
</evidence>
<sequence length="631" mass="66965">MSKLTRKLTNKCVAAVASLAMAGTLCVAGAVTVSGVAWAGGPPIHQNPSGQQDTNTNLAPWDTKAPQTGSITIFKCDDATSGTGGTNVQTADNGYNKPTACPAGHSPLVATFKVTKVAKVNNETLNYKTESDWAKLADVVNDLNHNDETNITLEANGTTQTTDGTTGKTKFDNLSFGLYKVEETQAPAGYGASDMSVFYITLPLIYQVKDTTDKTGKTYKTAYDYDPAVAPKNKNLTSTLKKVLSTDKGDNFVDVKDDIVYEISTGVNHPSGTLTKDSIKDFAVFDDAPTEAFNFTGNDFVKSVTVGEGKNAVDLTNTKTATYYNVSTQANTGDEAIPNTDTTADKRGLAGKHTRILVKFSDAGLEKIAEALNKAASGSEPQVHVKFKFKLSQTYQEGTVPDAGKKEANGHNKIVNKSGFFKAHIGTTNPDPNPIISGDKDKGTSTNTFGYLQVHKHDKDSSDSTTGLSGAEFKLFNSKDKADACNASLLKKATEKAPAAADPAGDASATADPCKDGASANFNGTTTDGGKFQNAFKALAGQTIYLVEMKAPEGYMRHPGAVAVSLKEGETTTVDFPNTKIQDSGINTPWFFLPKTGAYGILIFAVVGMALIAASVILYVRNRKEEEQQNA</sequence>
<evidence type="ECO:0000256" key="5">
    <source>
        <dbReference type="SAM" id="MobiDB-lite"/>
    </source>
</evidence>
<name>A0A3E1J0S4_GARVA</name>
<feature type="domain" description="SpaA-like prealbumin fold" evidence="9">
    <location>
        <begin position="454"/>
        <end position="579"/>
    </location>
</feature>
<dbReference type="Pfam" id="PF17802">
    <property type="entry name" value="SpaA"/>
    <property type="match status" value="2"/>
</dbReference>
<organism evidence="10 11">
    <name type="scientific">Gardnerella vaginalis</name>
    <dbReference type="NCBI Taxonomy" id="2702"/>
    <lineage>
        <taxon>Bacteria</taxon>
        <taxon>Bacillati</taxon>
        <taxon>Actinomycetota</taxon>
        <taxon>Actinomycetes</taxon>
        <taxon>Bifidobacteriales</taxon>
        <taxon>Bifidobacteriaceae</taxon>
        <taxon>Gardnerella</taxon>
    </lineage>
</organism>
<feature type="domain" description="SpaA-like prealbumin fold" evidence="9">
    <location>
        <begin position="128"/>
        <end position="195"/>
    </location>
</feature>
<evidence type="ECO:0000313" key="10">
    <source>
        <dbReference type="EMBL" id="RFD79924.1"/>
    </source>
</evidence>
<keyword evidence="3 7" id="KW-0732">Signal</keyword>
<dbReference type="Pfam" id="PF00746">
    <property type="entry name" value="Gram_pos_anchor"/>
    <property type="match status" value="1"/>
</dbReference>
<gene>
    <name evidence="10" type="ORF">AXE77_06345</name>
</gene>
<feature type="chain" id="PRO_5038581786" evidence="7">
    <location>
        <begin position="23"/>
        <end position="631"/>
    </location>
</feature>
<evidence type="ECO:0000259" key="8">
    <source>
        <dbReference type="Pfam" id="PF00746"/>
    </source>
</evidence>
<dbReference type="NCBIfam" id="NF033902">
    <property type="entry name" value="iso_D2_wall_anc"/>
    <property type="match status" value="1"/>
</dbReference>
<dbReference type="RefSeq" id="WP_116712114.1">
    <property type="nucleotide sequence ID" value="NZ_LRTV01000004.1"/>
</dbReference>
<evidence type="ECO:0000256" key="2">
    <source>
        <dbReference type="ARBA" id="ARBA00022525"/>
    </source>
</evidence>
<evidence type="ECO:0000256" key="6">
    <source>
        <dbReference type="SAM" id="Phobius"/>
    </source>
</evidence>
<evidence type="ECO:0000256" key="7">
    <source>
        <dbReference type="SAM" id="SignalP"/>
    </source>
</evidence>
<dbReference type="EMBL" id="LRTV01000004">
    <property type="protein sequence ID" value="RFD79924.1"/>
    <property type="molecule type" value="Genomic_DNA"/>
</dbReference>
<reference evidence="10 11" key="1">
    <citation type="submission" date="2016-02" db="EMBL/GenBank/DDBJ databases">
        <authorList>
            <person name="Alioto T."/>
            <person name="Alioto T."/>
        </authorList>
    </citation>
    <scope>NUCLEOTIDE SEQUENCE [LARGE SCALE GENOMIC DNA]</scope>
    <source>
        <strain evidence="10 11">NR010</strain>
    </source>
</reference>